<dbReference type="Pfam" id="PF06745">
    <property type="entry name" value="ATPase"/>
    <property type="match status" value="1"/>
</dbReference>
<evidence type="ECO:0000313" key="5">
    <source>
        <dbReference type="Proteomes" id="UP000002910"/>
    </source>
</evidence>
<feature type="domain" description="KaiC-like" evidence="3">
    <location>
        <begin position="150"/>
        <end position="234"/>
    </location>
</feature>
<dbReference type="KEGG" id="vg:14297500"/>
<evidence type="ECO:0000259" key="3">
    <source>
        <dbReference type="Pfam" id="PF06745"/>
    </source>
</evidence>
<dbReference type="InterPro" id="IPR027417">
    <property type="entry name" value="P-loop_NTPase"/>
</dbReference>
<protein>
    <recommendedName>
        <fullName evidence="3">KaiC-like domain-containing protein</fullName>
    </recommendedName>
</protein>
<name>I7HHP1_9CAUD</name>
<dbReference type="OrthoDB" id="4360at10239"/>
<dbReference type="InterPro" id="IPR014774">
    <property type="entry name" value="KaiC-like_dom"/>
</dbReference>
<dbReference type="Gene3D" id="3.40.50.300">
    <property type="entry name" value="P-loop containing nucleotide triphosphate hydrolases"/>
    <property type="match status" value="1"/>
</dbReference>
<organism evidence="4 5">
    <name type="scientific">Helicobacter phage KHP40</name>
    <dbReference type="NCBI Taxonomy" id="1204178"/>
    <lineage>
        <taxon>Viruses</taxon>
        <taxon>Duplodnaviria</taxon>
        <taxon>Heunggongvirae</taxon>
        <taxon>Uroviricota</taxon>
        <taxon>Caudoviricetes</taxon>
        <taxon>Schmidvirus</taxon>
        <taxon>Schmidvirus KHP40</taxon>
    </lineage>
</organism>
<dbReference type="PANTHER" id="PTHR43637">
    <property type="entry name" value="UPF0273 PROTEIN TM_0370"/>
    <property type="match status" value="1"/>
</dbReference>
<keyword evidence="1" id="KW-0547">Nucleotide-binding</keyword>
<keyword evidence="2" id="KW-0067">ATP-binding</keyword>
<dbReference type="GO" id="GO:0005524">
    <property type="term" value="F:ATP binding"/>
    <property type="evidence" value="ECO:0007669"/>
    <property type="project" value="UniProtKB-KW"/>
</dbReference>
<keyword evidence="5" id="KW-1185">Reference proteome</keyword>
<dbReference type="RefSeq" id="YP_007237985.1">
    <property type="nucleotide sequence ID" value="NC_019931.1"/>
</dbReference>
<evidence type="ECO:0000256" key="1">
    <source>
        <dbReference type="ARBA" id="ARBA00022741"/>
    </source>
</evidence>
<proteinExistence type="predicted"/>
<dbReference type="EMBL" id="AB731695">
    <property type="protein sequence ID" value="BAM34779.1"/>
    <property type="molecule type" value="Genomic_DNA"/>
</dbReference>
<sequence length="395" mass="46237">MENLIMKSFLDYPKHIEDFLEDISLKSFTPFNQKLIKVLISMNHHNQVPRLETIKLRIGEKEFESEEFKCILEADSYPDYLNLKSDFKTHLCFQMQETLANKLKEATRKSEVFDYDFLSKYINLGIVRNGKYFWEWEEFFNSKPKIEKIHTGINFLDNISDGGFEVGQLILLSGDPEAGKTLLGIQYITNAQQQHKVTYFGFEFSVRKHIETLNSKAFKLNKENYFIDDLSCEINDLVSQIRSLAKEGHKLFIIDSQMKIQAPIVGRTIEEVETIKFTTLADLAKRLQVIIILIIQNSKNDSYAPTGSRKGAHEAHIIIRIEKIKSGELKHIKDYNERGKHRKVLILKNKQTGLQGIQFFRIDDYRLFEISTDYRKFKESDYSNYSNYDLDDFSE</sequence>
<dbReference type="SUPFAM" id="SSF52540">
    <property type="entry name" value="P-loop containing nucleoside triphosphate hydrolases"/>
    <property type="match status" value="1"/>
</dbReference>
<evidence type="ECO:0000256" key="2">
    <source>
        <dbReference type="ARBA" id="ARBA00022840"/>
    </source>
</evidence>
<accession>I7HHP1</accession>
<dbReference type="Proteomes" id="UP000002910">
    <property type="component" value="Segment"/>
</dbReference>
<evidence type="ECO:0000313" key="4">
    <source>
        <dbReference type="EMBL" id="BAM34779.1"/>
    </source>
</evidence>
<reference evidence="4 5" key="1">
    <citation type="journal article" date="2012" name="J. Virol.">
        <title>Complete genome sequences of two Helicobacter pylori bacteriophages isolated from Japanese patients.</title>
        <authorList>
            <person name="Uchiyama J."/>
            <person name="Takeuchi H."/>
            <person name="Kato S."/>
            <person name="Takemura-Uchiyama I."/>
            <person name="Ujihara T."/>
            <person name="Daibata M."/>
            <person name="Matsuzaki S."/>
        </authorList>
    </citation>
    <scope>NUCLEOTIDE SEQUENCE [LARGE SCALE GENOMIC DNA]</scope>
</reference>
<dbReference type="GeneID" id="14297500"/>